<dbReference type="SUPFAM" id="SSF53335">
    <property type="entry name" value="S-adenosyl-L-methionine-dependent methyltransferases"/>
    <property type="match status" value="1"/>
</dbReference>
<accession>W0DT80</accession>
<evidence type="ECO:0000256" key="1">
    <source>
        <dbReference type="ARBA" id="ARBA00022603"/>
    </source>
</evidence>
<dbReference type="InterPro" id="IPR029063">
    <property type="entry name" value="SAM-dependent_MTases_sf"/>
</dbReference>
<dbReference type="Proteomes" id="UP000005380">
    <property type="component" value="Chromosome"/>
</dbReference>
<keyword evidence="1" id="KW-0489">Methyltransferase</keyword>
<dbReference type="Pfam" id="PF02636">
    <property type="entry name" value="Methyltransf_28"/>
    <property type="match status" value="1"/>
</dbReference>
<dbReference type="AlphaFoldDB" id="W0DT80"/>
<dbReference type="HOGENOM" id="CLU_024840_1_0_6"/>
<dbReference type="PANTHER" id="PTHR12049:SF7">
    <property type="entry name" value="PROTEIN ARGININE METHYLTRANSFERASE NDUFAF7, MITOCHONDRIAL"/>
    <property type="match status" value="1"/>
</dbReference>
<proteinExistence type="predicted"/>
<dbReference type="KEGG" id="tao:THIAE_08645"/>
<dbReference type="eggNOG" id="COG1565">
    <property type="taxonomic scope" value="Bacteria"/>
</dbReference>
<keyword evidence="2" id="KW-0808">Transferase</keyword>
<keyword evidence="4" id="KW-1185">Reference proteome</keyword>
<dbReference type="InterPro" id="IPR038375">
    <property type="entry name" value="NDUFAF7_sf"/>
</dbReference>
<dbReference type="InterPro" id="IPR003788">
    <property type="entry name" value="NDUFAF7"/>
</dbReference>
<organism evidence="3 4">
    <name type="scientific">Thiomicrospira aerophila AL3</name>
    <dbReference type="NCBI Taxonomy" id="717772"/>
    <lineage>
        <taxon>Bacteria</taxon>
        <taxon>Pseudomonadati</taxon>
        <taxon>Pseudomonadota</taxon>
        <taxon>Gammaproteobacteria</taxon>
        <taxon>Thiotrichales</taxon>
        <taxon>Piscirickettsiaceae</taxon>
        <taxon>Thiomicrospira</taxon>
    </lineage>
</organism>
<reference evidence="3 4" key="1">
    <citation type="submission" date="2013-12" db="EMBL/GenBank/DDBJ databases">
        <authorList>
            <consortium name="DOE Joint Genome Institute"/>
            <person name="Kappler U."/>
            <person name="Huntemann M."/>
            <person name="Han J."/>
            <person name="Chen A."/>
            <person name="Kyrpides N."/>
            <person name="Mavromatis K."/>
            <person name="Markowitz V."/>
            <person name="Palaniappan K."/>
            <person name="Ivanova N."/>
            <person name="Schaumberg A."/>
            <person name="Pati A."/>
            <person name="Liolios K."/>
            <person name="Nordberg H.P."/>
            <person name="Cantor M.N."/>
            <person name="Hua S.X."/>
            <person name="Woyke T."/>
        </authorList>
    </citation>
    <scope>NUCLEOTIDE SEQUENCE [LARGE SCALE GENOMIC DNA]</scope>
    <source>
        <strain evidence="4">AL2</strain>
    </source>
</reference>
<evidence type="ECO:0000313" key="3">
    <source>
        <dbReference type="EMBL" id="AHF01815.1"/>
    </source>
</evidence>
<dbReference type="GO" id="GO:0035243">
    <property type="term" value="F:protein-arginine omega-N symmetric methyltransferase activity"/>
    <property type="evidence" value="ECO:0007669"/>
    <property type="project" value="TreeGrafter"/>
</dbReference>
<protein>
    <recommendedName>
        <fullName evidence="5">SAM-dependent methyltransferase</fullName>
    </recommendedName>
</protein>
<dbReference type="GO" id="GO:0032259">
    <property type="term" value="P:methylation"/>
    <property type="evidence" value="ECO:0007669"/>
    <property type="project" value="UniProtKB-KW"/>
</dbReference>
<dbReference type="PANTHER" id="PTHR12049">
    <property type="entry name" value="PROTEIN ARGININE METHYLTRANSFERASE NDUFAF7, MITOCHONDRIAL"/>
    <property type="match status" value="1"/>
</dbReference>
<dbReference type="EMBL" id="CP007030">
    <property type="protein sequence ID" value="AHF01815.1"/>
    <property type="molecule type" value="Genomic_DNA"/>
</dbReference>
<dbReference type="InParanoid" id="W0DT80"/>
<evidence type="ECO:0000256" key="2">
    <source>
        <dbReference type="ARBA" id="ARBA00022679"/>
    </source>
</evidence>
<name>W0DT80_9GAMM</name>
<evidence type="ECO:0000313" key="4">
    <source>
        <dbReference type="Proteomes" id="UP000005380"/>
    </source>
</evidence>
<dbReference type="STRING" id="717772.THIAE_08645"/>
<gene>
    <name evidence="3" type="ORF">THIAE_08645</name>
</gene>
<sequence length="395" mass="44996">MKSTMNGLPTPDSDALTLSNELTQYIRRRIQRHGNPSFANFMQMALYTPSLGYYANGLPKIGAGGDFTTAPEISPIFSKCLANQAWQVLNQMNDGHILEFGAGRGTMAKDILLHLADHADQFNHYYILEVSAALRAQQTETLSSLPEKLRNKVIWLDQLPKQPFNGVILANEVLDAMPVERIRLEPDQQLQAFVSWDDAQQHFSWAYQPITDTRLQKIANRLQQAIGEPPIRGYHAEINLNIQPWLRSLDELLNQGMLLLIDYGYPRKELWQPARYMGTLRCHYQQRAHNNPFWHPGLQDITAHVDFTAVAEAAYAAHFKVAGYTTQAHFLMGTGLLEFSLQQDQDVVVQLQLSQQIKRLTLPDEMGESFKVMALTKQFDSPLIGFQQRDLRHQL</sequence>
<evidence type="ECO:0008006" key="5">
    <source>
        <dbReference type="Google" id="ProtNLM"/>
    </source>
</evidence>
<dbReference type="Gene3D" id="3.40.50.12710">
    <property type="match status" value="1"/>
</dbReference>